<dbReference type="EMBL" id="MGIS01000010">
    <property type="protein sequence ID" value="OGM93551.1"/>
    <property type="molecule type" value="Genomic_DNA"/>
</dbReference>
<organism evidence="1 2">
    <name type="scientific">Candidatus Wolfebacteria bacterium RIFCSPLOWO2_01_FULL_47_17b</name>
    <dbReference type="NCBI Taxonomy" id="1802558"/>
    <lineage>
        <taxon>Bacteria</taxon>
        <taxon>Candidatus Wolfeibacteriota</taxon>
    </lineage>
</organism>
<reference evidence="1 2" key="1">
    <citation type="journal article" date="2016" name="Nat. Commun.">
        <title>Thousands of microbial genomes shed light on interconnected biogeochemical processes in an aquifer system.</title>
        <authorList>
            <person name="Anantharaman K."/>
            <person name="Brown C.T."/>
            <person name="Hug L.A."/>
            <person name="Sharon I."/>
            <person name="Castelle C.J."/>
            <person name="Probst A.J."/>
            <person name="Thomas B.C."/>
            <person name="Singh A."/>
            <person name="Wilkins M.J."/>
            <person name="Karaoz U."/>
            <person name="Brodie E.L."/>
            <person name="Williams K.H."/>
            <person name="Hubbard S.S."/>
            <person name="Banfield J.F."/>
        </authorList>
    </citation>
    <scope>NUCLEOTIDE SEQUENCE [LARGE SCALE GENOMIC DNA]</scope>
</reference>
<comment type="caution">
    <text evidence="1">The sequence shown here is derived from an EMBL/GenBank/DDBJ whole genome shotgun (WGS) entry which is preliminary data.</text>
</comment>
<accession>A0A1F8DYB6</accession>
<dbReference type="InterPro" id="IPR055360">
    <property type="entry name" value="bAvd"/>
</dbReference>
<protein>
    <recommendedName>
        <fullName evidence="3">Four helix bundle protein</fullName>
    </recommendedName>
</protein>
<dbReference type="Gene3D" id="1.20.1440.60">
    <property type="entry name" value="23S rRNA-intervening sequence"/>
    <property type="match status" value="1"/>
</dbReference>
<evidence type="ECO:0008006" key="3">
    <source>
        <dbReference type="Google" id="ProtNLM"/>
    </source>
</evidence>
<dbReference type="CDD" id="cd16376">
    <property type="entry name" value="Avd_like"/>
    <property type="match status" value="1"/>
</dbReference>
<gene>
    <name evidence="1" type="ORF">A2935_02900</name>
</gene>
<sequence>MKNIFTNVSLTPPPKLLPVLQKLKTVYSQWYIYYHILPKPHRHSLGWRIDSLFIETIEAVATAGFLAREEKLPYVRYAIRKLDTIQVLLLVLWENKSLTSKQYILIAQGVEEVGRNLGGWSGKLRKENSPTKQERK</sequence>
<evidence type="ECO:0000313" key="2">
    <source>
        <dbReference type="Proteomes" id="UP000177011"/>
    </source>
</evidence>
<dbReference type="AlphaFoldDB" id="A0A1F8DYB6"/>
<evidence type="ECO:0000313" key="1">
    <source>
        <dbReference type="EMBL" id="OGM93551.1"/>
    </source>
</evidence>
<dbReference type="Proteomes" id="UP000177011">
    <property type="component" value="Unassembled WGS sequence"/>
</dbReference>
<dbReference type="InterPro" id="IPR036583">
    <property type="entry name" value="23S_rRNA_IVS_sf"/>
</dbReference>
<name>A0A1F8DYB6_9BACT</name>
<proteinExistence type="predicted"/>